<dbReference type="InterPro" id="IPR007556">
    <property type="entry name" value="DUF483"/>
</dbReference>
<reference evidence="1" key="1">
    <citation type="journal article" date="2020" name="mSystems">
        <title>Genome- and Community-Level Interaction Insights into Carbon Utilization and Element Cycling Functions of Hydrothermarchaeota in Hydrothermal Sediment.</title>
        <authorList>
            <person name="Zhou Z."/>
            <person name="Liu Y."/>
            <person name="Xu W."/>
            <person name="Pan J."/>
            <person name="Luo Z.H."/>
            <person name="Li M."/>
        </authorList>
    </citation>
    <scope>NUCLEOTIDE SEQUENCE [LARGE SCALE GENOMIC DNA]</scope>
    <source>
        <strain evidence="1">SpSt-87</strain>
    </source>
</reference>
<name>A0A7C3MAY5_ARCFL</name>
<dbReference type="Pfam" id="PF04467">
    <property type="entry name" value="DUF483"/>
    <property type="match status" value="1"/>
</dbReference>
<evidence type="ECO:0000313" key="1">
    <source>
        <dbReference type="EMBL" id="HFW32331.1"/>
    </source>
</evidence>
<accession>A0A7C3MAY5</accession>
<protein>
    <submittedName>
        <fullName evidence="1">DUF483 domain-containing protein</fullName>
    </submittedName>
</protein>
<comment type="caution">
    <text evidence="1">The sequence shown here is derived from an EMBL/GenBank/DDBJ whole genome shotgun (WGS) entry which is preliminary data.</text>
</comment>
<sequence>MDFKSLKVYRERFWLNPVLFLEVSRVKSGISRCALPQKIFEPDFSVYELLNNSFVRFLNGECGVEELYETAENFEEILSSLSNSLTNAIHELNLHLTPVVVFVNRVLTGDMLYPEIQFFVSKNPAELKRLKKIEMKILEGKIEFRKGKEKLMRIEGKILGYPECCVDKYIESKKTFPAESRLIVECIESGIFNAVLDAFKKSKIVSIPQFFTSNFYPCSVECKRAERLGLRIEEWIDEYGDAFRLWSMVNVLYHLAVGYKASKVEDDFGKRLKNFYSGLEIPDKEIIRALFPYTDNLTRFANLFIARVLQSKENQKN</sequence>
<gene>
    <name evidence="1" type="ORF">ENW66_05200</name>
</gene>
<organism evidence="1">
    <name type="scientific">Archaeoglobus fulgidus</name>
    <dbReference type="NCBI Taxonomy" id="2234"/>
    <lineage>
        <taxon>Archaea</taxon>
        <taxon>Methanobacteriati</taxon>
        <taxon>Methanobacteriota</taxon>
        <taxon>Archaeoglobi</taxon>
        <taxon>Archaeoglobales</taxon>
        <taxon>Archaeoglobaceae</taxon>
        <taxon>Archaeoglobus</taxon>
    </lineage>
</organism>
<dbReference type="AlphaFoldDB" id="A0A7C3MAY5"/>
<proteinExistence type="predicted"/>
<dbReference type="EMBL" id="DTLB01000031">
    <property type="protein sequence ID" value="HFW32331.1"/>
    <property type="molecule type" value="Genomic_DNA"/>
</dbReference>